<sequence>MPIYKIGLVSRDFLHGDGVVEFVAEVEGLTFYDACQRHANAKADFREGFDPSSMICRGQRLVSLDHYAREKLKAPL</sequence>
<organism evidence="1 2">
    <name type="scientific">Alsobacter metallidurans</name>
    <dbReference type="NCBI Taxonomy" id="340221"/>
    <lineage>
        <taxon>Bacteria</taxon>
        <taxon>Pseudomonadati</taxon>
        <taxon>Pseudomonadota</taxon>
        <taxon>Alphaproteobacteria</taxon>
        <taxon>Hyphomicrobiales</taxon>
        <taxon>Alsobacteraceae</taxon>
        <taxon>Alsobacter</taxon>
    </lineage>
</organism>
<gene>
    <name evidence="1" type="ORF">GCM10007036_10360</name>
</gene>
<name>A0A917I4Q4_9HYPH</name>
<dbReference type="Proteomes" id="UP000603912">
    <property type="component" value="Unassembled WGS sequence"/>
</dbReference>
<evidence type="ECO:0000313" key="2">
    <source>
        <dbReference type="Proteomes" id="UP000603912"/>
    </source>
</evidence>
<reference evidence="1" key="2">
    <citation type="submission" date="2020-09" db="EMBL/GenBank/DDBJ databases">
        <authorList>
            <person name="Sun Q."/>
            <person name="Zhou Y."/>
        </authorList>
    </citation>
    <scope>NUCLEOTIDE SEQUENCE</scope>
    <source>
        <strain evidence="1">CGMCC 1.12214</strain>
    </source>
</reference>
<keyword evidence="2" id="KW-1185">Reference proteome</keyword>
<dbReference type="EMBL" id="BMES01000001">
    <property type="protein sequence ID" value="GGH12495.1"/>
    <property type="molecule type" value="Genomic_DNA"/>
</dbReference>
<dbReference type="AlphaFoldDB" id="A0A917I4Q4"/>
<protein>
    <submittedName>
        <fullName evidence="1">Uncharacterized protein</fullName>
    </submittedName>
</protein>
<accession>A0A917I4Q4</accession>
<comment type="caution">
    <text evidence="1">The sequence shown here is derived from an EMBL/GenBank/DDBJ whole genome shotgun (WGS) entry which is preliminary data.</text>
</comment>
<evidence type="ECO:0000313" key="1">
    <source>
        <dbReference type="EMBL" id="GGH12495.1"/>
    </source>
</evidence>
<reference evidence="1" key="1">
    <citation type="journal article" date="2014" name="Int. J. Syst. Evol. Microbiol.">
        <title>Complete genome sequence of Corynebacterium casei LMG S-19264T (=DSM 44701T), isolated from a smear-ripened cheese.</title>
        <authorList>
            <consortium name="US DOE Joint Genome Institute (JGI-PGF)"/>
            <person name="Walter F."/>
            <person name="Albersmeier A."/>
            <person name="Kalinowski J."/>
            <person name="Ruckert C."/>
        </authorList>
    </citation>
    <scope>NUCLEOTIDE SEQUENCE</scope>
    <source>
        <strain evidence="1">CGMCC 1.12214</strain>
    </source>
</reference>
<proteinExistence type="predicted"/>